<evidence type="ECO:0000256" key="6">
    <source>
        <dbReference type="ARBA" id="ARBA00023034"/>
    </source>
</evidence>
<evidence type="ECO:0000313" key="12">
    <source>
        <dbReference type="EMBL" id="AFP09159.1"/>
    </source>
</evidence>
<name>V9LAN5_CALMI</name>
<feature type="non-terminal residue" evidence="12">
    <location>
        <position position="1"/>
    </location>
</feature>
<dbReference type="GO" id="GO:0046872">
    <property type="term" value="F:metal ion binding"/>
    <property type="evidence" value="ECO:0007669"/>
    <property type="project" value="UniProtKB-KW"/>
</dbReference>
<keyword evidence="9" id="KW-0479">Metal-binding</keyword>
<dbReference type="GO" id="GO:0007030">
    <property type="term" value="P:Golgi organization"/>
    <property type="evidence" value="ECO:0007669"/>
    <property type="project" value="TreeGrafter"/>
</dbReference>
<dbReference type="SUPFAM" id="SSF50156">
    <property type="entry name" value="PDZ domain-like"/>
    <property type="match status" value="2"/>
</dbReference>
<dbReference type="PANTHER" id="PTHR12893:SF2">
    <property type="entry name" value="GOLGI REASSEMBLY-STACKING PROTEIN 1"/>
    <property type="match status" value="1"/>
</dbReference>
<dbReference type="InterPro" id="IPR024958">
    <property type="entry name" value="GRASP_PDZ"/>
</dbReference>
<dbReference type="InterPro" id="IPR036034">
    <property type="entry name" value="PDZ_sf"/>
</dbReference>
<evidence type="ECO:0000256" key="3">
    <source>
        <dbReference type="ARBA" id="ARBA00022553"/>
    </source>
</evidence>
<accession>V9LAN5</accession>
<feature type="non-terminal residue" evidence="12">
    <location>
        <position position="284"/>
    </location>
</feature>
<feature type="domain" description="PDZ GRASP-type" evidence="11">
    <location>
        <begin position="154"/>
        <end position="242"/>
    </location>
</feature>
<feature type="region of interest" description="Disordered" evidence="10">
    <location>
        <begin position="1"/>
        <end position="68"/>
    </location>
</feature>
<organism evidence="12">
    <name type="scientific">Callorhinchus milii</name>
    <name type="common">Ghost shark</name>
    <dbReference type="NCBI Taxonomy" id="7868"/>
    <lineage>
        <taxon>Eukaryota</taxon>
        <taxon>Metazoa</taxon>
        <taxon>Chordata</taxon>
        <taxon>Craniata</taxon>
        <taxon>Vertebrata</taxon>
        <taxon>Chondrichthyes</taxon>
        <taxon>Holocephali</taxon>
        <taxon>Chimaeriformes</taxon>
        <taxon>Callorhinchidae</taxon>
        <taxon>Callorhinchus</taxon>
    </lineage>
</organism>
<comment type="subcellular location">
    <subcellularLocation>
        <location evidence="1">Golgi apparatus membrane</location>
    </subcellularLocation>
</comment>
<feature type="compositionally biased region" description="Basic and acidic residues" evidence="10">
    <location>
        <begin position="16"/>
        <end position="25"/>
    </location>
</feature>
<keyword evidence="9" id="KW-0862">Zinc</keyword>
<feature type="region of interest" description="Disordered" evidence="10">
    <location>
        <begin position="250"/>
        <end position="284"/>
    </location>
</feature>
<evidence type="ECO:0000256" key="7">
    <source>
        <dbReference type="ARBA" id="ARBA00023136"/>
    </source>
</evidence>
<dbReference type="PANTHER" id="PTHR12893">
    <property type="entry name" value="GOLGI REASSEMBLY STACKING PROTEIN GRASP"/>
    <property type="match status" value="1"/>
</dbReference>
<protein>
    <submittedName>
        <fullName evidence="12">Golgi reassembly-stacking protein 1-like protein</fullName>
    </submittedName>
</protein>
<keyword evidence="6" id="KW-0333">Golgi apparatus</keyword>
<comment type="similarity">
    <text evidence="2">Belongs to the GORASP family.</text>
</comment>
<evidence type="ECO:0000256" key="9">
    <source>
        <dbReference type="PIRSR" id="PIRSR607583-1"/>
    </source>
</evidence>
<feature type="binding site" evidence="9">
    <location>
        <position position="61"/>
    </location>
    <ligand>
        <name>Zn(2+)</name>
        <dbReference type="ChEBI" id="CHEBI:29105"/>
    </ligand>
</feature>
<evidence type="ECO:0000256" key="10">
    <source>
        <dbReference type="SAM" id="MobiDB-lite"/>
    </source>
</evidence>
<evidence type="ECO:0000256" key="1">
    <source>
        <dbReference type="ARBA" id="ARBA00004394"/>
    </source>
</evidence>
<proteinExistence type="evidence at transcript level"/>
<dbReference type="Pfam" id="PF04495">
    <property type="entry name" value="GRASP55_65"/>
    <property type="match status" value="1"/>
</dbReference>
<dbReference type="FunFam" id="2.30.42.10:FF:000026">
    <property type="entry name" value="Golgi reassembly stacking protein 2"/>
    <property type="match status" value="1"/>
</dbReference>
<feature type="compositionally biased region" description="Pro residues" evidence="10">
    <location>
        <begin position="259"/>
        <end position="278"/>
    </location>
</feature>
<feature type="domain" description="PDZ GRASP-type" evidence="11">
    <location>
        <begin position="58"/>
        <end position="148"/>
    </location>
</feature>
<keyword evidence="7" id="KW-0472">Membrane</keyword>
<dbReference type="InterPro" id="IPR007583">
    <property type="entry name" value="GRASP55_65"/>
</dbReference>
<keyword evidence="5" id="KW-0677">Repeat</keyword>
<dbReference type="Gene3D" id="2.30.42.10">
    <property type="match status" value="2"/>
</dbReference>
<keyword evidence="8" id="KW-0449">Lipoprotein</keyword>
<evidence type="ECO:0000256" key="5">
    <source>
        <dbReference type="ARBA" id="ARBA00022737"/>
    </source>
</evidence>
<dbReference type="EMBL" id="JW876642">
    <property type="protein sequence ID" value="AFP09159.1"/>
    <property type="molecule type" value="mRNA"/>
</dbReference>
<evidence type="ECO:0000259" key="11">
    <source>
        <dbReference type="PROSITE" id="PS51865"/>
    </source>
</evidence>
<reference evidence="12" key="1">
    <citation type="journal article" date="2014" name="Nature">
        <title>Elephant shark genome provides unique insights into gnathostome evolution.</title>
        <authorList>
            <consortium name="International Elephant Shark Genome Sequencing Consortium"/>
            <person name="Venkatesh B."/>
            <person name="Lee A.P."/>
            <person name="Ravi V."/>
            <person name="Maurya A.K."/>
            <person name="Lian M.M."/>
            <person name="Swann J.B."/>
            <person name="Ohta Y."/>
            <person name="Flajnik M.F."/>
            <person name="Sutoh Y."/>
            <person name="Kasahara M."/>
            <person name="Hoon S."/>
            <person name="Gangu V."/>
            <person name="Roy S.W."/>
            <person name="Irimia M."/>
            <person name="Korzh V."/>
            <person name="Kondrychyn I."/>
            <person name="Lim Z.W."/>
            <person name="Tay B.H."/>
            <person name="Tohari S."/>
            <person name="Kong K.W."/>
            <person name="Ho S."/>
            <person name="Lorente-Galdos B."/>
            <person name="Quilez J."/>
            <person name="Marques-Bonet T."/>
            <person name="Raney B.J."/>
            <person name="Ingham P.W."/>
            <person name="Tay A."/>
            <person name="Hillier L.W."/>
            <person name="Minx P."/>
            <person name="Boehm T."/>
            <person name="Wilson R.K."/>
            <person name="Brenner S."/>
            <person name="Warren W.C."/>
        </authorList>
    </citation>
    <scope>NUCLEOTIDE SEQUENCE</scope>
    <source>
        <tissue evidence="12">Heart</tissue>
    </source>
</reference>
<dbReference type="FunFam" id="2.30.42.10:FF:000056">
    <property type="entry name" value="Golgi reassembly-stacking protein 2 isoform 1"/>
    <property type="match status" value="1"/>
</dbReference>
<evidence type="ECO:0000256" key="8">
    <source>
        <dbReference type="ARBA" id="ARBA00023288"/>
    </source>
</evidence>
<keyword evidence="3" id="KW-0597">Phosphoprotein</keyword>
<feature type="binding site" evidence="9">
    <location>
        <position position="146"/>
    </location>
    <ligand>
        <name>Zn(2+)</name>
        <dbReference type="ChEBI" id="CHEBI:29105"/>
    </ligand>
</feature>
<sequence>RSSDLGRSGSAVSERQTNREGEGERKRRAAEGLFGTVRESGAMGGSQSAHSTSGGGSEGYHIHGVQDDSPAQKAGLEPFFDFILTVGNTRLNRENDTLKDLLKANVEKAVKLEVYSMKVAKVREVEVVPSNMWGGQGLLGASVRFCSFQGAHEHVWHVLNIEPNSPADLAGLTPHTDYIVGADQVMQESEDFYNLIELYEGKPLKLLVYNSELDKCREIAVTPNGAWGGEGSLGCGIGYGYLHRIPCFPPGPEETKPDLSPPPAAAAPAPASPAPQPPEDGYAE</sequence>
<feature type="binding site" evidence="9">
    <location>
        <position position="63"/>
    </location>
    <ligand>
        <name>Zn(2+)</name>
        <dbReference type="ChEBI" id="CHEBI:29105"/>
    </ligand>
</feature>
<evidence type="ECO:0000256" key="4">
    <source>
        <dbReference type="ARBA" id="ARBA00022707"/>
    </source>
</evidence>
<evidence type="ECO:0000256" key="2">
    <source>
        <dbReference type="ARBA" id="ARBA00007144"/>
    </source>
</evidence>
<dbReference type="AlphaFoldDB" id="V9LAN5"/>
<keyword evidence="4" id="KW-0519">Myristate</keyword>
<dbReference type="GO" id="GO:0000139">
    <property type="term" value="C:Golgi membrane"/>
    <property type="evidence" value="ECO:0007669"/>
    <property type="project" value="UniProtKB-SubCell"/>
</dbReference>
<dbReference type="PROSITE" id="PS51865">
    <property type="entry name" value="PDZ_GRASP"/>
    <property type="match status" value="2"/>
</dbReference>